<keyword evidence="1" id="KW-0732">Signal</keyword>
<evidence type="ECO:0000313" key="3">
    <source>
        <dbReference type="Proteomes" id="UP001589683"/>
    </source>
</evidence>
<comment type="caution">
    <text evidence="2">The sequence shown here is derived from an EMBL/GenBank/DDBJ whole genome shotgun (WGS) entry which is preliminary data.</text>
</comment>
<feature type="chain" id="PRO_5047302086" evidence="1">
    <location>
        <begin position="23"/>
        <end position="145"/>
    </location>
</feature>
<sequence length="145" mass="16062">MARIFFLALFSASLLNVSAASAQSIKFGDDNGDYALDSECDDPRFVGWGVATSTSEENIMHDASDCQKLFNLGQIRLNRTKEQSNVSECAMINFGDNSSEWARDNECDDPRFTGGRADDILNFEDIGADADDCQLLCRNGTIWLR</sequence>
<keyword evidence="3" id="KW-1185">Reference proteome</keyword>
<dbReference type="RefSeq" id="WP_213887439.1">
    <property type="nucleotide sequence ID" value="NZ_JAGFNU010000001.1"/>
</dbReference>
<reference evidence="2 3" key="1">
    <citation type="submission" date="2024-09" db="EMBL/GenBank/DDBJ databases">
        <authorList>
            <person name="Sun Q."/>
            <person name="Mori K."/>
        </authorList>
    </citation>
    <scope>NUCLEOTIDE SEQUENCE [LARGE SCALE GENOMIC DNA]</scope>
    <source>
        <strain evidence="2 3">CECT 8726</strain>
    </source>
</reference>
<proteinExistence type="predicted"/>
<evidence type="ECO:0000256" key="1">
    <source>
        <dbReference type="SAM" id="SignalP"/>
    </source>
</evidence>
<gene>
    <name evidence="2" type="ORF">ACFFUT_02585</name>
</gene>
<evidence type="ECO:0000313" key="2">
    <source>
        <dbReference type="EMBL" id="MFB9230672.1"/>
    </source>
</evidence>
<feature type="signal peptide" evidence="1">
    <location>
        <begin position="1"/>
        <end position="22"/>
    </location>
</feature>
<name>A0ABV5JB37_9RHOB</name>
<dbReference type="Proteomes" id="UP001589683">
    <property type="component" value="Unassembled WGS sequence"/>
</dbReference>
<accession>A0ABV5JB37</accession>
<organism evidence="2 3">
    <name type="scientific">Pseudohalocynthiibacter aestuariivivens</name>
    <dbReference type="NCBI Taxonomy" id="1591409"/>
    <lineage>
        <taxon>Bacteria</taxon>
        <taxon>Pseudomonadati</taxon>
        <taxon>Pseudomonadota</taxon>
        <taxon>Alphaproteobacteria</taxon>
        <taxon>Rhodobacterales</taxon>
        <taxon>Paracoccaceae</taxon>
        <taxon>Pseudohalocynthiibacter</taxon>
    </lineage>
</organism>
<protein>
    <submittedName>
        <fullName evidence="2">Uncharacterized protein</fullName>
    </submittedName>
</protein>
<dbReference type="EMBL" id="JBHMEA010000007">
    <property type="protein sequence ID" value="MFB9230672.1"/>
    <property type="molecule type" value="Genomic_DNA"/>
</dbReference>